<comment type="similarity">
    <text evidence="5">Belongs to the CDS family.</text>
</comment>
<evidence type="ECO:0000256" key="2">
    <source>
        <dbReference type="ARBA" id="ARBA00004651"/>
    </source>
</evidence>
<feature type="transmembrane region" description="Helical" evidence="24">
    <location>
        <begin position="95"/>
        <end position="115"/>
    </location>
</feature>
<keyword evidence="13 24" id="KW-1133">Transmembrane helix</keyword>
<name>A0A2Z3HBK2_9BACT</name>
<keyword evidence="12 25" id="KW-0548">Nucleotidyltransferase</keyword>
<comment type="catalytic activity">
    <reaction evidence="1">
        <text>a 1,2-diacyl-sn-glycero-3-phosphate + CTP + H(+) = a CDP-1,2-diacyl-sn-glycerol + diphosphate</text>
        <dbReference type="Rhea" id="RHEA:16229"/>
        <dbReference type="ChEBI" id="CHEBI:15378"/>
        <dbReference type="ChEBI" id="CHEBI:33019"/>
        <dbReference type="ChEBI" id="CHEBI:37563"/>
        <dbReference type="ChEBI" id="CHEBI:58332"/>
        <dbReference type="ChEBI" id="CHEBI:58608"/>
        <dbReference type="EC" id="2.7.7.41"/>
    </reaction>
</comment>
<evidence type="ECO:0000256" key="9">
    <source>
        <dbReference type="ARBA" id="ARBA00022516"/>
    </source>
</evidence>
<comment type="pathway">
    <text evidence="3">Phospholipid metabolism; CDP-diacylglycerol biosynthesis; CDP-diacylglycerol from sn-glycerol 3-phosphate: step 3/3.</text>
</comment>
<evidence type="ECO:0000256" key="3">
    <source>
        <dbReference type="ARBA" id="ARBA00005119"/>
    </source>
</evidence>
<evidence type="ECO:0000256" key="4">
    <source>
        <dbReference type="ARBA" id="ARBA00005189"/>
    </source>
</evidence>
<sequence length="291" mass="30669">MIRTRVLVGSLLALGAAGVLFGDSWLAKSGFAWFPFLFAFLMLVGVLAPRELVRLFPPAQRPSEPLVTTGVILALLANWYPALRVQFSAAPASPWAMLVLVLGAALIGAFLLEMNRYTGERGALDRLGLTAFAMVYLGVLPCFFAQVRWLSRDADVSAAMLALVVFVPKCNDIGAFFTGTFLGRHKMTPTLSPKKTWEGFVGGALTGAAAAVGLSFTAPVFQYGAAEAAAFGLVVGLAGVFGDLAESLVKREGGAKDASKTIPGFGGVLDVVDSVLFAAPVAYLWFGLTAR</sequence>
<gene>
    <name evidence="25" type="ORF">C1280_19935</name>
</gene>
<dbReference type="GO" id="GO:0016024">
    <property type="term" value="P:CDP-diacylglycerol biosynthetic process"/>
    <property type="evidence" value="ECO:0007669"/>
    <property type="project" value="TreeGrafter"/>
</dbReference>
<evidence type="ECO:0000313" key="25">
    <source>
        <dbReference type="EMBL" id="AWM39024.1"/>
    </source>
</evidence>
<dbReference type="EC" id="2.7.7.41" evidence="6"/>
<keyword evidence="8" id="KW-1003">Cell membrane</keyword>
<dbReference type="KEGG" id="gog:C1280_19935"/>
<keyword evidence="16" id="KW-0594">Phospholipid biosynthesis</keyword>
<evidence type="ECO:0000256" key="15">
    <source>
        <dbReference type="ARBA" id="ARBA00023136"/>
    </source>
</evidence>
<reference evidence="25 26" key="1">
    <citation type="submission" date="2018-01" db="EMBL/GenBank/DDBJ databases">
        <title>G. obscuriglobus.</title>
        <authorList>
            <person name="Franke J."/>
            <person name="Blomberg W."/>
            <person name="Selmecki A."/>
        </authorList>
    </citation>
    <scope>NUCLEOTIDE SEQUENCE [LARGE SCALE GENOMIC DNA]</scope>
    <source>
        <strain evidence="25 26">DSM 5831</strain>
    </source>
</reference>
<keyword evidence="11 24" id="KW-0812">Transmembrane</keyword>
<dbReference type="Pfam" id="PF01148">
    <property type="entry name" value="CTP_transf_1"/>
    <property type="match status" value="1"/>
</dbReference>
<evidence type="ECO:0000256" key="7">
    <source>
        <dbReference type="ARBA" id="ARBA00019373"/>
    </source>
</evidence>
<feature type="transmembrane region" description="Helical" evidence="24">
    <location>
        <begin position="65"/>
        <end position="83"/>
    </location>
</feature>
<feature type="transmembrane region" description="Helical" evidence="24">
    <location>
        <begin position="159"/>
        <end position="179"/>
    </location>
</feature>
<evidence type="ECO:0000256" key="17">
    <source>
        <dbReference type="ARBA" id="ARBA00023264"/>
    </source>
</evidence>
<dbReference type="OrthoDB" id="9799199at2"/>
<dbReference type="PANTHER" id="PTHR46382:SF1">
    <property type="entry name" value="PHOSPHATIDATE CYTIDYLYLTRANSFERASE"/>
    <property type="match status" value="1"/>
</dbReference>
<comment type="subcellular location">
    <subcellularLocation>
        <location evidence="2">Cell membrane</location>
        <topology evidence="2">Multi-pass membrane protein</topology>
    </subcellularLocation>
</comment>
<evidence type="ECO:0000256" key="22">
    <source>
        <dbReference type="ARBA" id="ARBA00032743"/>
    </source>
</evidence>
<keyword evidence="26" id="KW-1185">Reference proteome</keyword>
<evidence type="ECO:0000256" key="8">
    <source>
        <dbReference type="ARBA" id="ARBA00022475"/>
    </source>
</evidence>
<evidence type="ECO:0000256" key="10">
    <source>
        <dbReference type="ARBA" id="ARBA00022679"/>
    </source>
</evidence>
<protein>
    <recommendedName>
        <fullName evidence="7">Phosphatidate cytidylyltransferase</fullName>
        <ecNumber evidence="6">2.7.7.41</ecNumber>
    </recommendedName>
    <alternativeName>
        <fullName evidence="20">CDP-DAG synthase</fullName>
    </alternativeName>
    <alternativeName>
        <fullName evidence="22">CDP-DG synthase</fullName>
    </alternativeName>
    <alternativeName>
        <fullName evidence="18">CDP-diacylglycerol synthase</fullName>
    </alternativeName>
    <alternativeName>
        <fullName evidence="21">CDP-diglyceride pyrophosphorylase</fullName>
    </alternativeName>
    <alternativeName>
        <fullName evidence="23">CDP-diglyceride synthase</fullName>
    </alternativeName>
    <alternativeName>
        <fullName evidence="19">CTP:phosphatidate cytidylyltransferase</fullName>
    </alternativeName>
</protein>
<evidence type="ECO:0000256" key="19">
    <source>
        <dbReference type="ARBA" id="ARBA00031825"/>
    </source>
</evidence>
<keyword evidence="17" id="KW-1208">Phospholipid metabolism</keyword>
<keyword evidence="9" id="KW-0444">Lipid biosynthesis</keyword>
<evidence type="ECO:0000256" key="5">
    <source>
        <dbReference type="ARBA" id="ARBA00010185"/>
    </source>
</evidence>
<dbReference type="GO" id="GO:0004605">
    <property type="term" value="F:phosphatidate cytidylyltransferase activity"/>
    <property type="evidence" value="ECO:0007669"/>
    <property type="project" value="UniProtKB-EC"/>
</dbReference>
<dbReference type="GO" id="GO:0005886">
    <property type="term" value="C:plasma membrane"/>
    <property type="evidence" value="ECO:0007669"/>
    <property type="project" value="UniProtKB-SubCell"/>
</dbReference>
<comment type="pathway">
    <text evidence="4">Lipid metabolism.</text>
</comment>
<dbReference type="AlphaFoldDB" id="A0A2Z3HBK2"/>
<feature type="transmembrane region" description="Helical" evidence="24">
    <location>
        <begin position="127"/>
        <end position="147"/>
    </location>
</feature>
<evidence type="ECO:0000256" key="23">
    <source>
        <dbReference type="ARBA" id="ARBA00033406"/>
    </source>
</evidence>
<evidence type="ECO:0000313" key="26">
    <source>
        <dbReference type="Proteomes" id="UP000245802"/>
    </source>
</evidence>
<evidence type="ECO:0000256" key="12">
    <source>
        <dbReference type="ARBA" id="ARBA00022695"/>
    </source>
</evidence>
<proteinExistence type="inferred from homology"/>
<evidence type="ECO:0000256" key="11">
    <source>
        <dbReference type="ARBA" id="ARBA00022692"/>
    </source>
</evidence>
<feature type="transmembrane region" description="Helical" evidence="24">
    <location>
        <begin position="32"/>
        <end position="53"/>
    </location>
</feature>
<evidence type="ECO:0000256" key="24">
    <source>
        <dbReference type="SAM" id="Phobius"/>
    </source>
</evidence>
<feature type="transmembrane region" description="Helical" evidence="24">
    <location>
        <begin position="261"/>
        <end position="286"/>
    </location>
</feature>
<dbReference type="PANTHER" id="PTHR46382">
    <property type="entry name" value="PHOSPHATIDATE CYTIDYLYLTRANSFERASE"/>
    <property type="match status" value="1"/>
</dbReference>
<evidence type="ECO:0000256" key="21">
    <source>
        <dbReference type="ARBA" id="ARBA00032396"/>
    </source>
</evidence>
<evidence type="ECO:0000256" key="18">
    <source>
        <dbReference type="ARBA" id="ARBA00029893"/>
    </source>
</evidence>
<organism evidence="25 26">
    <name type="scientific">Gemmata obscuriglobus</name>
    <dbReference type="NCBI Taxonomy" id="114"/>
    <lineage>
        <taxon>Bacteria</taxon>
        <taxon>Pseudomonadati</taxon>
        <taxon>Planctomycetota</taxon>
        <taxon>Planctomycetia</taxon>
        <taxon>Gemmatales</taxon>
        <taxon>Gemmataceae</taxon>
        <taxon>Gemmata</taxon>
    </lineage>
</organism>
<evidence type="ECO:0000256" key="6">
    <source>
        <dbReference type="ARBA" id="ARBA00012487"/>
    </source>
</evidence>
<evidence type="ECO:0000256" key="16">
    <source>
        <dbReference type="ARBA" id="ARBA00023209"/>
    </source>
</evidence>
<evidence type="ECO:0000256" key="1">
    <source>
        <dbReference type="ARBA" id="ARBA00001698"/>
    </source>
</evidence>
<accession>A0A2Z3HBK2</accession>
<keyword evidence="10 25" id="KW-0808">Transferase</keyword>
<evidence type="ECO:0000256" key="20">
    <source>
        <dbReference type="ARBA" id="ARBA00032253"/>
    </source>
</evidence>
<keyword evidence="14" id="KW-0443">Lipid metabolism</keyword>
<dbReference type="EMBL" id="CP025958">
    <property type="protein sequence ID" value="AWM39024.1"/>
    <property type="molecule type" value="Genomic_DNA"/>
</dbReference>
<evidence type="ECO:0000256" key="13">
    <source>
        <dbReference type="ARBA" id="ARBA00022989"/>
    </source>
</evidence>
<dbReference type="Proteomes" id="UP000245802">
    <property type="component" value="Chromosome"/>
</dbReference>
<keyword evidence="15 24" id="KW-0472">Membrane</keyword>
<evidence type="ECO:0000256" key="14">
    <source>
        <dbReference type="ARBA" id="ARBA00023098"/>
    </source>
</evidence>
<feature type="transmembrane region" description="Helical" evidence="24">
    <location>
        <begin position="200"/>
        <end position="222"/>
    </location>
</feature>